<keyword evidence="1" id="KW-0472">Membrane</keyword>
<evidence type="ECO:0000313" key="2">
    <source>
        <dbReference type="EMBL" id="QRN54966.1"/>
    </source>
</evidence>
<protein>
    <submittedName>
        <fullName evidence="2">Uncharacterized protein</fullName>
    </submittedName>
</protein>
<evidence type="ECO:0000313" key="3">
    <source>
        <dbReference type="Proteomes" id="UP000663181"/>
    </source>
</evidence>
<proteinExistence type="predicted"/>
<evidence type="ECO:0000256" key="1">
    <source>
        <dbReference type="SAM" id="Phobius"/>
    </source>
</evidence>
<feature type="transmembrane region" description="Helical" evidence="1">
    <location>
        <begin position="103"/>
        <end position="122"/>
    </location>
</feature>
<dbReference type="EMBL" id="CP064030">
    <property type="protein sequence ID" value="QRN54966.1"/>
    <property type="molecule type" value="Genomic_DNA"/>
</dbReference>
<name>A0ABX7GWY3_9GAMM</name>
<organism evidence="2 3">
    <name type="scientific">Dyella caseinilytica</name>
    <dbReference type="NCBI Taxonomy" id="1849581"/>
    <lineage>
        <taxon>Bacteria</taxon>
        <taxon>Pseudomonadati</taxon>
        <taxon>Pseudomonadota</taxon>
        <taxon>Gammaproteobacteria</taxon>
        <taxon>Lysobacterales</taxon>
        <taxon>Rhodanobacteraceae</taxon>
        <taxon>Dyella</taxon>
    </lineage>
</organism>
<feature type="transmembrane region" description="Helical" evidence="1">
    <location>
        <begin position="12"/>
        <end position="32"/>
    </location>
</feature>
<reference evidence="2 3" key="1">
    <citation type="submission" date="2020-10" db="EMBL/GenBank/DDBJ databases">
        <title>Phylogeny of dyella-like bacteria.</title>
        <authorList>
            <person name="Fu J."/>
        </authorList>
    </citation>
    <scope>NUCLEOTIDE SEQUENCE [LARGE SCALE GENOMIC DNA]</scope>
    <source>
        <strain evidence="2 3">DHOB09</strain>
    </source>
</reference>
<dbReference type="RefSeq" id="WP_188798464.1">
    <property type="nucleotide sequence ID" value="NZ_BMIZ01000001.1"/>
</dbReference>
<feature type="transmembrane region" description="Helical" evidence="1">
    <location>
        <begin position="44"/>
        <end position="64"/>
    </location>
</feature>
<keyword evidence="1" id="KW-1133">Transmembrane helix</keyword>
<sequence length="128" mass="13419">MASFGGLRKLLMVHGVVTLAAAIVLAFSPGLIPRVAGVQLAPQAYLLAYLLAGAEFGIAFLSFGGSQLTDPRALRLIAGTCIVFHAASALLESYAAYRESGNHVLAANVVARVVIIALFAFFSRRTAK</sequence>
<gene>
    <name evidence="2" type="ORF">ISN74_06365</name>
</gene>
<keyword evidence="3" id="KW-1185">Reference proteome</keyword>
<dbReference type="Proteomes" id="UP000663181">
    <property type="component" value="Chromosome"/>
</dbReference>
<accession>A0ABX7GWY3</accession>
<keyword evidence="1" id="KW-0812">Transmembrane</keyword>